<feature type="compositionally biased region" description="Basic and acidic residues" evidence="3">
    <location>
        <begin position="110"/>
        <end position="122"/>
    </location>
</feature>
<feature type="compositionally biased region" description="Polar residues" evidence="3">
    <location>
        <begin position="536"/>
        <end position="545"/>
    </location>
</feature>
<dbReference type="InterPro" id="IPR001452">
    <property type="entry name" value="SH3_domain"/>
</dbReference>
<dbReference type="EMBL" id="CP120628">
    <property type="protein sequence ID" value="WEW59082.1"/>
    <property type="molecule type" value="Genomic_DNA"/>
</dbReference>
<feature type="compositionally biased region" description="Polar residues" evidence="3">
    <location>
        <begin position="629"/>
        <end position="645"/>
    </location>
</feature>
<dbReference type="Pfam" id="PF00018">
    <property type="entry name" value="SH3_1"/>
    <property type="match status" value="1"/>
</dbReference>
<feature type="compositionally biased region" description="Polar residues" evidence="3">
    <location>
        <begin position="91"/>
        <end position="102"/>
    </location>
</feature>
<feature type="compositionally biased region" description="Pro residues" evidence="3">
    <location>
        <begin position="674"/>
        <end position="700"/>
    </location>
</feature>
<feature type="region of interest" description="Disordered" evidence="3">
    <location>
        <begin position="208"/>
        <end position="925"/>
    </location>
</feature>
<feature type="compositionally biased region" description="Basic and acidic residues" evidence="3">
    <location>
        <begin position="230"/>
        <end position="248"/>
    </location>
</feature>
<feature type="compositionally biased region" description="Basic and acidic residues" evidence="3">
    <location>
        <begin position="440"/>
        <end position="453"/>
    </location>
</feature>
<protein>
    <submittedName>
        <fullName evidence="5">Assembly of actin patch protein</fullName>
    </submittedName>
</protein>
<feature type="compositionally biased region" description="Low complexity" evidence="3">
    <location>
        <begin position="279"/>
        <end position="288"/>
    </location>
</feature>
<feature type="compositionally biased region" description="Acidic residues" evidence="3">
    <location>
        <begin position="725"/>
        <end position="736"/>
    </location>
</feature>
<dbReference type="Gene3D" id="2.30.30.40">
    <property type="entry name" value="SH3 Domains"/>
    <property type="match status" value="1"/>
</dbReference>
<keyword evidence="6" id="KW-1185">Reference proteome</keyword>
<dbReference type="Pfam" id="PF25459">
    <property type="entry name" value="AIM3_BBC1_C"/>
    <property type="match status" value="1"/>
</dbReference>
<feature type="compositionally biased region" description="Low complexity" evidence="3">
    <location>
        <begin position="838"/>
        <end position="852"/>
    </location>
</feature>
<dbReference type="InterPro" id="IPR036028">
    <property type="entry name" value="SH3-like_dom_sf"/>
</dbReference>
<feature type="domain" description="SH3" evidence="4">
    <location>
        <begin position="2"/>
        <end position="66"/>
    </location>
</feature>
<feature type="compositionally biased region" description="Basic and acidic residues" evidence="3">
    <location>
        <begin position="267"/>
        <end position="278"/>
    </location>
</feature>
<feature type="compositionally biased region" description="Acidic residues" evidence="3">
    <location>
        <begin position="423"/>
        <end position="439"/>
    </location>
</feature>
<evidence type="ECO:0000313" key="6">
    <source>
        <dbReference type="Proteomes" id="UP001219355"/>
    </source>
</evidence>
<feature type="compositionally biased region" description="Low complexity" evidence="3">
    <location>
        <begin position="575"/>
        <end position="586"/>
    </location>
</feature>
<keyword evidence="1 2" id="KW-0728">SH3 domain</keyword>
<evidence type="ECO:0000313" key="5">
    <source>
        <dbReference type="EMBL" id="WEW59082.1"/>
    </source>
</evidence>
<dbReference type="InterPro" id="IPR035552">
    <property type="entry name" value="Mti1_SH3"/>
</dbReference>
<accession>A0AAF0IJP8</accession>
<organism evidence="5 6">
    <name type="scientific">Emydomyces testavorans</name>
    <dbReference type="NCBI Taxonomy" id="2070801"/>
    <lineage>
        <taxon>Eukaryota</taxon>
        <taxon>Fungi</taxon>
        <taxon>Dikarya</taxon>
        <taxon>Ascomycota</taxon>
        <taxon>Pezizomycotina</taxon>
        <taxon>Eurotiomycetes</taxon>
        <taxon>Eurotiomycetidae</taxon>
        <taxon>Onygenales</taxon>
        <taxon>Nannizziopsiaceae</taxon>
        <taxon>Emydomyces</taxon>
    </lineage>
</organism>
<dbReference type="Proteomes" id="UP001219355">
    <property type="component" value="Chromosome 2"/>
</dbReference>
<feature type="compositionally biased region" description="Polar residues" evidence="3">
    <location>
        <begin position="707"/>
        <end position="718"/>
    </location>
</feature>
<dbReference type="PANTHER" id="PTHR45929">
    <property type="entry name" value="JAK PATHWAY SIGNAL TRANSDUCTION ADAPTOR MOLECULE"/>
    <property type="match status" value="1"/>
</dbReference>
<evidence type="ECO:0000256" key="3">
    <source>
        <dbReference type="SAM" id="MobiDB-lite"/>
    </source>
</evidence>
<dbReference type="CDD" id="cd11887">
    <property type="entry name" value="SH3_Bbc1"/>
    <property type="match status" value="1"/>
</dbReference>
<dbReference type="InterPro" id="IPR050670">
    <property type="entry name" value="STAM"/>
</dbReference>
<name>A0AAF0IJP8_9EURO</name>
<proteinExistence type="predicted"/>
<feature type="compositionally biased region" description="Basic and acidic residues" evidence="3">
    <location>
        <begin position="395"/>
        <end position="406"/>
    </location>
</feature>
<feature type="compositionally biased region" description="Pro residues" evidence="3">
    <location>
        <begin position="886"/>
        <end position="897"/>
    </location>
</feature>
<dbReference type="SMART" id="SM00326">
    <property type="entry name" value="SH3"/>
    <property type="match status" value="1"/>
</dbReference>
<evidence type="ECO:0000256" key="1">
    <source>
        <dbReference type="ARBA" id="ARBA00022443"/>
    </source>
</evidence>
<feature type="compositionally biased region" description="Basic and acidic residues" evidence="3">
    <location>
        <begin position="289"/>
        <end position="299"/>
    </location>
</feature>
<feature type="region of interest" description="Disordered" evidence="3">
    <location>
        <begin position="59"/>
        <end position="177"/>
    </location>
</feature>
<feature type="compositionally biased region" description="Basic and acidic residues" evidence="3">
    <location>
        <begin position="518"/>
        <end position="533"/>
    </location>
</feature>
<dbReference type="InterPro" id="IPR057402">
    <property type="entry name" value="AIM3_BBC1_C"/>
</dbReference>
<feature type="compositionally biased region" description="Basic and acidic residues" evidence="3">
    <location>
        <begin position="327"/>
        <end position="352"/>
    </location>
</feature>
<sequence length="1187" mass="129984">MPAPFTVKAIFDYTSDHEDDLTFSIGQVIKVTAEEDEEWYYGEYTDELGTKKEGIFPRNFVERYEPPAPPRPSRPNRVKKEPETVSRGESVPQSLQPVNNPAPTSPEFEDPARNSRDGELKSRQPLPPPTVDTPPTAVSHQQPPQPPVIAAPRTESKPPPPPVAEKPGGASFRDRIAAFNKPAAAPITPFNPAGSNLNTNAFIKKPFVAPPPSKNAYIPMPVEAPPQKVYRREEDPEIVERDPERLPGDRSLPPPAPAVPQVGDNDDQPKPTSLKERIALLQKQQLEQAARHAEAAQRKEKPKKPPPKKRVEPQEPTDNPDAVQDADLERTGTIETTKESHPAGDYHGEHGPQQHRIAVAPRVMSPPQPSRELTSDTNDADYSGTGDTEEAEETSTSKEDVDDKPAKQGLTKGEGLLQGAQEGNEEAEEEQEEEEEEIDPEIKRRMELRDRMAKMSGGMGMMGMFGPPPGMPGISSGGYKKPKPPPSADSETKSPEEEAQATHASPVPIMVLPGMQARKQESIKSPIETKGEETESQLATATQSPKVPMEESDVQDALAHPKIDRVPPPPPSEESPPAHLPSHSRSVPPPVPGDRPLVPSAPLESHPTPMPPLRTMSPSVGEESDDELSATTGAVQMESQSSDSCPTAVFSDHKDDTAEPLKSPTATTEKRLSYPPPVPHASPIMPPAAQSRPPPPPPPVSRKSTSDSRMSTQTQTGLSGHDTEGEITEYEGDYDTDIASGAKHKDALKAHGRDSSLDEGTITDEYTAQSPRSPHDVRPPPLPTMAPRAAPPPPPAQPPKSVRQSVDMPRLPPPPIPPPKDEVANDDEYDPYRYDAHSTVPRTRSPPTTKVKTAPEEASEDFYPESPPRRSVHLPPLPTSERTTAQPPPPPSQPPPLGARSQPPRQSADLLRNQSNTRRSMDIPRPSVEGYIASDVDLGESTFWWTQPSTPPPVFQNRRDILYEIEESSSKRGGKTTISKEAYILFMDYSQTIISVQFDSKNPGDIVLEQRHEAPPPRLRQDQLENSHAQFGTRLAEAVAAKQNTTVGDGTPHALVQTLLAPLADALLPVGVRAYGAVVYSNLANASVQQYDEIRAGDIVTFRNARFQGHRGTMHQKYNVEVGKPDHVGIVVDWDGTKKKIRAWEQGRESKKVKIESFKLGDLKSGECRVWRVMPRSWVGWDGEQKS</sequence>
<dbReference type="PANTHER" id="PTHR45929:SF6">
    <property type="entry name" value="SH3 DOMAIN PROTEIN (AFU_ORTHOLOGUE AFUA_2G10320)"/>
    <property type="match status" value="1"/>
</dbReference>
<evidence type="ECO:0000259" key="4">
    <source>
        <dbReference type="PROSITE" id="PS50002"/>
    </source>
</evidence>
<gene>
    <name evidence="5" type="primary">BBC1</name>
    <name evidence="5" type="ORF">PRK78_004551</name>
</gene>
<dbReference type="PROSITE" id="PS50002">
    <property type="entry name" value="SH3"/>
    <property type="match status" value="1"/>
</dbReference>
<feature type="compositionally biased region" description="Pro residues" evidence="3">
    <location>
        <begin position="779"/>
        <end position="798"/>
    </location>
</feature>
<evidence type="ECO:0000256" key="2">
    <source>
        <dbReference type="PROSITE-ProRule" id="PRU00192"/>
    </source>
</evidence>
<dbReference type="AlphaFoldDB" id="A0AAF0IJP8"/>
<feature type="compositionally biased region" description="Basic and acidic residues" evidence="3">
    <location>
        <begin position="743"/>
        <end position="756"/>
    </location>
</feature>
<dbReference type="SUPFAM" id="SSF50044">
    <property type="entry name" value="SH3-domain"/>
    <property type="match status" value="1"/>
</dbReference>
<reference evidence="5" key="1">
    <citation type="submission" date="2023-03" db="EMBL/GenBank/DDBJ databases">
        <title>Emydomyces testavorans Genome Sequence.</title>
        <authorList>
            <person name="Hoyer L."/>
        </authorList>
    </citation>
    <scope>NUCLEOTIDE SEQUENCE</scope>
    <source>
        <strain evidence="5">16-2883</strain>
    </source>
</reference>